<dbReference type="NCBIfam" id="TIGR01396">
    <property type="entry name" value="FlgB"/>
    <property type="match status" value="1"/>
</dbReference>
<feature type="domain" description="Flagellar basal body rod protein N-terminal" evidence="7">
    <location>
        <begin position="20"/>
        <end position="40"/>
    </location>
</feature>
<dbReference type="InterPro" id="IPR006300">
    <property type="entry name" value="FlgB"/>
</dbReference>
<accession>A0ABN6M355</accession>
<dbReference type="Pfam" id="PF00460">
    <property type="entry name" value="Flg_bb_rod"/>
    <property type="match status" value="1"/>
</dbReference>
<evidence type="ECO:0000256" key="1">
    <source>
        <dbReference type="ARBA" id="ARBA00004117"/>
    </source>
</evidence>
<reference evidence="8 9" key="1">
    <citation type="submission" date="2022-01" db="EMBL/GenBank/DDBJ databases">
        <title>Desulfofustis limnae sp. nov., a novel mesophilic sulfate-reducing bacterium isolated from marsh soil.</title>
        <authorList>
            <person name="Watanabe M."/>
            <person name="Takahashi A."/>
            <person name="Kojima H."/>
            <person name="Fukui M."/>
        </authorList>
    </citation>
    <scope>NUCLEOTIDE SEQUENCE [LARGE SCALE GENOMIC DNA]</scope>
    <source>
        <strain evidence="8 9">PPLL</strain>
    </source>
</reference>
<sequence length="137" mass="14717">MKPIQLADPISALLTKSMDLRSINQQVLAANIANAETPNYAPARFHFAEALQQAMTKSGVAMQTTDEQHITGGPGSIADVSGRIVREPATNPLGDNNGVSVDEEMVALSENQLMYETAAQLLKKRMTMLKYAISGGQ</sequence>
<evidence type="ECO:0000256" key="5">
    <source>
        <dbReference type="ARBA" id="ARBA00024934"/>
    </source>
</evidence>
<name>A0ABN6M355_9BACT</name>
<dbReference type="EMBL" id="AP025516">
    <property type="protein sequence ID" value="BDD87326.1"/>
    <property type="molecule type" value="Genomic_DNA"/>
</dbReference>
<evidence type="ECO:0000256" key="3">
    <source>
        <dbReference type="ARBA" id="ARBA00014376"/>
    </source>
</evidence>
<dbReference type="PANTHER" id="PTHR30435:SF12">
    <property type="entry name" value="FLAGELLAR BASAL BODY ROD PROTEIN FLGB"/>
    <property type="match status" value="1"/>
</dbReference>
<comment type="similarity">
    <text evidence="2 6">Belongs to the flagella basal body rod proteins family.</text>
</comment>
<protein>
    <recommendedName>
        <fullName evidence="3 6">Flagellar basal body rod protein FlgB</fullName>
    </recommendedName>
</protein>
<gene>
    <name evidence="8" type="primary">flgB</name>
    <name evidence="8" type="ORF">DPPLL_16910</name>
</gene>
<evidence type="ECO:0000313" key="9">
    <source>
        <dbReference type="Proteomes" id="UP000830055"/>
    </source>
</evidence>
<comment type="subunit">
    <text evidence="6">The basal body constitutes a major portion of the flagellar organelle and consists of a number of rings mounted on a central rod.</text>
</comment>
<dbReference type="PANTHER" id="PTHR30435">
    <property type="entry name" value="FLAGELLAR PROTEIN"/>
    <property type="match status" value="1"/>
</dbReference>
<comment type="subcellular location">
    <subcellularLocation>
        <location evidence="1 6">Bacterial flagellum basal body</location>
    </subcellularLocation>
</comment>
<keyword evidence="4 6" id="KW-0975">Bacterial flagellum</keyword>
<dbReference type="PIRSF" id="PIRSF002889">
    <property type="entry name" value="Rod_FlgB"/>
    <property type="match status" value="1"/>
</dbReference>
<evidence type="ECO:0000313" key="8">
    <source>
        <dbReference type="EMBL" id="BDD87326.1"/>
    </source>
</evidence>
<dbReference type="Proteomes" id="UP000830055">
    <property type="component" value="Chromosome"/>
</dbReference>
<evidence type="ECO:0000256" key="4">
    <source>
        <dbReference type="ARBA" id="ARBA00023143"/>
    </source>
</evidence>
<comment type="function">
    <text evidence="5 6">Structural component of flagellum, the bacterial motility apparatus. Part of the rod structure of flagellar basal body.</text>
</comment>
<evidence type="ECO:0000256" key="6">
    <source>
        <dbReference type="PIRNR" id="PIRNR002889"/>
    </source>
</evidence>
<organism evidence="8 9">
    <name type="scientific">Desulfofustis limnaeus</name>
    <dbReference type="NCBI Taxonomy" id="2740163"/>
    <lineage>
        <taxon>Bacteria</taxon>
        <taxon>Pseudomonadati</taxon>
        <taxon>Thermodesulfobacteriota</taxon>
        <taxon>Desulfobulbia</taxon>
        <taxon>Desulfobulbales</taxon>
        <taxon>Desulfocapsaceae</taxon>
        <taxon>Desulfofustis</taxon>
    </lineage>
</organism>
<keyword evidence="8" id="KW-0282">Flagellum</keyword>
<proteinExistence type="inferred from homology"/>
<keyword evidence="8" id="KW-0966">Cell projection</keyword>
<keyword evidence="8" id="KW-0969">Cilium</keyword>
<dbReference type="RefSeq" id="WP_284154357.1">
    <property type="nucleotide sequence ID" value="NZ_AP025516.1"/>
</dbReference>
<keyword evidence="9" id="KW-1185">Reference proteome</keyword>
<dbReference type="InterPro" id="IPR001444">
    <property type="entry name" value="Flag_bb_rod_N"/>
</dbReference>
<evidence type="ECO:0000256" key="2">
    <source>
        <dbReference type="ARBA" id="ARBA00009677"/>
    </source>
</evidence>
<evidence type="ECO:0000259" key="7">
    <source>
        <dbReference type="Pfam" id="PF00460"/>
    </source>
</evidence>